<dbReference type="SUPFAM" id="SSF46919">
    <property type="entry name" value="N-terminal Zn binding domain of HIV integrase"/>
    <property type="match status" value="1"/>
</dbReference>
<dbReference type="OrthoDB" id="9350948at2759"/>
<keyword evidence="8" id="KW-0863">Zinc-finger</keyword>
<accession>A0A7K7W0L2</accession>
<evidence type="ECO:0000259" key="9">
    <source>
        <dbReference type="PROSITE" id="PS50876"/>
    </source>
</evidence>
<dbReference type="PROSITE" id="PS50876">
    <property type="entry name" value="ZF_INTEGRASE"/>
    <property type="match status" value="1"/>
</dbReference>
<feature type="domain" description="Integrase-type" evidence="9">
    <location>
        <begin position="135"/>
        <end position="176"/>
    </location>
</feature>
<keyword evidence="5" id="KW-0255">Endonuclease</keyword>
<sequence length="177" mass="19371">RVLSEPQEGLTVFTDASSITSTAVVVWKAESWERVKLTEPGSSVQQLEALAVAHALKTWLQQHINIVTDSMFVFKLLLSMTTPGWAGTPIAIMLEEALQQRDATASIIHVRSHDTVSGYYQEGNDKADSAAKGVWTVARARAIHDHLHIGAKALARHCDIPITAARDVVATCPYCQR</sequence>
<dbReference type="Gene3D" id="1.10.10.200">
    <property type="match status" value="1"/>
</dbReference>
<dbReference type="GO" id="GO:0008270">
    <property type="term" value="F:zinc ion binding"/>
    <property type="evidence" value="ECO:0007669"/>
    <property type="project" value="UniProtKB-KW"/>
</dbReference>
<dbReference type="Proteomes" id="UP000531559">
    <property type="component" value="Unassembled WGS sequence"/>
</dbReference>
<dbReference type="GO" id="GO:0004523">
    <property type="term" value="F:RNA-DNA hybrid ribonuclease activity"/>
    <property type="evidence" value="ECO:0007669"/>
    <property type="project" value="InterPro"/>
</dbReference>
<evidence type="ECO:0000256" key="5">
    <source>
        <dbReference type="ARBA" id="ARBA00022759"/>
    </source>
</evidence>
<evidence type="ECO:0000256" key="1">
    <source>
        <dbReference type="ARBA" id="ARBA00022679"/>
    </source>
</evidence>
<evidence type="ECO:0000256" key="6">
    <source>
        <dbReference type="ARBA" id="ARBA00022801"/>
    </source>
</evidence>
<evidence type="ECO:0000256" key="7">
    <source>
        <dbReference type="ARBA" id="ARBA00022918"/>
    </source>
</evidence>
<feature type="non-terminal residue" evidence="11">
    <location>
        <position position="177"/>
    </location>
</feature>
<dbReference type="PANTHER" id="PTHR41694">
    <property type="entry name" value="ENDOGENOUS RETROVIRUS GROUP K MEMBER POL PROTEIN"/>
    <property type="match status" value="1"/>
</dbReference>
<dbReference type="PANTHER" id="PTHR41694:SF3">
    <property type="entry name" value="RNA-DIRECTED DNA POLYMERASE-RELATED"/>
    <property type="match status" value="1"/>
</dbReference>
<comment type="caution">
    <text evidence="11">The sequence shown here is derived from an EMBL/GenBank/DDBJ whole genome shotgun (WGS) entry which is preliminary data.</text>
</comment>
<proteinExistence type="predicted"/>
<dbReference type="InterPro" id="IPR036397">
    <property type="entry name" value="RNaseH_sf"/>
</dbReference>
<evidence type="ECO:0000256" key="3">
    <source>
        <dbReference type="ARBA" id="ARBA00022722"/>
    </source>
</evidence>
<evidence type="ECO:0000313" key="11">
    <source>
        <dbReference type="EMBL" id="NXA46788.1"/>
    </source>
</evidence>
<evidence type="ECO:0000256" key="2">
    <source>
        <dbReference type="ARBA" id="ARBA00022695"/>
    </source>
</evidence>
<feature type="domain" description="RNase H type-1" evidence="10">
    <location>
        <begin position="6"/>
        <end position="136"/>
    </location>
</feature>
<organism evidence="11 12">
    <name type="scientific">Nothocercus julius</name>
    <dbReference type="NCBI Taxonomy" id="2585813"/>
    <lineage>
        <taxon>Eukaryota</taxon>
        <taxon>Metazoa</taxon>
        <taxon>Chordata</taxon>
        <taxon>Craniata</taxon>
        <taxon>Vertebrata</taxon>
        <taxon>Euteleostomi</taxon>
        <taxon>Archelosauria</taxon>
        <taxon>Archosauria</taxon>
        <taxon>Dinosauria</taxon>
        <taxon>Saurischia</taxon>
        <taxon>Theropoda</taxon>
        <taxon>Coelurosauria</taxon>
        <taxon>Aves</taxon>
        <taxon>Palaeognathae</taxon>
        <taxon>Tinamiformes</taxon>
        <taxon>Tinamidae</taxon>
        <taxon>Nothocercus</taxon>
    </lineage>
</organism>
<reference evidence="11 12" key="1">
    <citation type="submission" date="2019-09" db="EMBL/GenBank/DDBJ databases">
        <title>Bird 10,000 Genomes (B10K) Project - Family phase.</title>
        <authorList>
            <person name="Zhang G."/>
        </authorList>
    </citation>
    <scope>NUCLEOTIDE SEQUENCE [LARGE SCALE GENOMIC DNA]</scope>
    <source>
        <strain evidence="11">B10K-MSB-01</strain>
    </source>
</reference>
<keyword evidence="7" id="KW-0695">RNA-directed DNA polymerase</keyword>
<dbReference type="PROSITE" id="PS50879">
    <property type="entry name" value="RNASE_H_1"/>
    <property type="match status" value="1"/>
</dbReference>
<dbReference type="EMBL" id="VZSV01000019">
    <property type="protein sequence ID" value="NXA46788.1"/>
    <property type="molecule type" value="Genomic_DNA"/>
</dbReference>
<keyword evidence="12" id="KW-1185">Reference proteome</keyword>
<gene>
    <name evidence="11" type="primary">Pol_2</name>
    <name evidence="11" type="ORF">NOTJUL_R14557</name>
</gene>
<name>A0A7K7W0L2_9AVES</name>
<evidence type="ECO:0000256" key="4">
    <source>
        <dbReference type="ARBA" id="ARBA00022723"/>
    </source>
</evidence>
<keyword evidence="1" id="KW-0808">Transferase</keyword>
<dbReference type="GO" id="GO:0035613">
    <property type="term" value="F:RNA stem-loop binding"/>
    <property type="evidence" value="ECO:0007669"/>
    <property type="project" value="TreeGrafter"/>
</dbReference>
<dbReference type="InterPro" id="IPR017856">
    <property type="entry name" value="Integrase-like_N"/>
</dbReference>
<dbReference type="InterPro" id="IPR012337">
    <property type="entry name" value="RNaseH-like_sf"/>
</dbReference>
<dbReference type="SUPFAM" id="SSF53098">
    <property type="entry name" value="Ribonuclease H-like"/>
    <property type="match status" value="1"/>
</dbReference>
<dbReference type="InterPro" id="IPR003308">
    <property type="entry name" value="Integrase_Zn-bd_dom_N"/>
</dbReference>
<keyword evidence="2" id="KW-0548">Nucleotidyltransferase</keyword>
<dbReference type="GO" id="GO:0003964">
    <property type="term" value="F:RNA-directed DNA polymerase activity"/>
    <property type="evidence" value="ECO:0007669"/>
    <property type="project" value="UniProtKB-KW"/>
</dbReference>
<keyword evidence="6" id="KW-0378">Hydrolase</keyword>
<keyword evidence="4" id="KW-0479">Metal-binding</keyword>
<feature type="non-terminal residue" evidence="11">
    <location>
        <position position="1"/>
    </location>
</feature>
<dbReference type="AlphaFoldDB" id="A0A7K7W0L2"/>
<evidence type="ECO:0000313" key="12">
    <source>
        <dbReference type="Proteomes" id="UP000531559"/>
    </source>
</evidence>
<dbReference type="Pfam" id="PF00075">
    <property type="entry name" value="RNase_H"/>
    <property type="match status" value="1"/>
</dbReference>
<keyword evidence="3" id="KW-0540">Nuclease</keyword>
<evidence type="ECO:0000256" key="8">
    <source>
        <dbReference type="PROSITE-ProRule" id="PRU00450"/>
    </source>
</evidence>
<dbReference type="Pfam" id="PF02022">
    <property type="entry name" value="Integrase_Zn"/>
    <property type="match status" value="1"/>
</dbReference>
<dbReference type="InterPro" id="IPR002156">
    <property type="entry name" value="RNaseH_domain"/>
</dbReference>
<keyword evidence="8" id="KW-0862">Zinc</keyword>
<evidence type="ECO:0000259" key="10">
    <source>
        <dbReference type="PROSITE" id="PS50879"/>
    </source>
</evidence>
<protein>
    <submittedName>
        <fullName evidence="11">POL1 protein</fullName>
    </submittedName>
</protein>
<dbReference type="Gene3D" id="3.30.420.10">
    <property type="entry name" value="Ribonuclease H-like superfamily/Ribonuclease H"/>
    <property type="match status" value="1"/>
</dbReference>